<dbReference type="EMBL" id="CALNXJ010000046">
    <property type="protein sequence ID" value="CAH3149918.1"/>
    <property type="molecule type" value="Genomic_DNA"/>
</dbReference>
<sequence length="373" mass="42715">MAECGPRMRKYRRFQVGAFMAVHKQKREEAVRQSEKIIAENLKIAEKVKELRAKKQKLERLETKVEHVVRELEQTGEIASELECNVTTPCKKGRYLSEKSIEQRKKNPTSLDALSPSVGRKRRCELFEAACQINGGQNKNNSREPAEVGLCETTAKKCTEKTMIKVFSKSKKITEKVIPKLYKKELSAFEESDTNMLRSVAVYYSGCVMEKRKYRATYRDSSYAKKNSKAVRIAVNSCHLPRLVPYNKLMPFIKSIDIGQLYSVRDTLCYGLEEEEKADGMYLDIKQLLLSLAKFYLSQSRYQLIWFQEQVNTFHVSPGGDGALFGKDDMACAWLVSLLNIGRGVLSSNENFLLFGANCRKTVFQCHAFSRSW</sequence>
<keyword evidence="1" id="KW-0175">Coiled coil</keyword>
<name>A0AAU9XJV6_9CNID</name>
<evidence type="ECO:0000256" key="1">
    <source>
        <dbReference type="SAM" id="Coils"/>
    </source>
</evidence>
<comment type="caution">
    <text evidence="2">The sequence shown here is derived from an EMBL/GenBank/DDBJ whole genome shotgun (WGS) entry which is preliminary data.</text>
</comment>
<dbReference type="AlphaFoldDB" id="A0AAU9XJV6"/>
<gene>
    <name evidence="2" type="ORF">PMEA_00024570</name>
</gene>
<feature type="coiled-coil region" evidence="1">
    <location>
        <begin position="41"/>
        <end position="78"/>
    </location>
</feature>
<evidence type="ECO:0000313" key="2">
    <source>
        <dbReference type="EMBL" id="CAH3149918.1"/>
    </source>
</evidence>
<organism evidence="2 3">
    <name type="scientific">Pocillopora meandrina</name>
    <dbReference type="NCBI Taxonomy" id="46732"/>
    <lineage>
        <taxon>Eukaryota</taxon>
        <taxon>Metazoa</taxon>
        <taxon>Cnidaria</taxon>
        <taxon>Anthozoa</taxon>
        <taxon>Hexacorallia</taxon>
        <taxon>Scleractinia</taxon>
        <taxon>Astrocoeniina</taxon>
        <taxon>Pocilloporidae</taxon>
        <taxon>Pocillopora</taxon>
    </lineage>
</organism>
<keyword evidence="3" id="KW-1185">Reference proteome</keyword>
<accession>A0AAU9XJV6</accession>
<proteinExistence type="predicted"/>
<evidence type="ECO:0000313" key="3">
    <source>
        <dbReference type="Proteomes" id="UP001159428"/>
    </source>
</evidence>
<reference evidence="2 3" key="1">
    <citation type="submission" date="2022-05" db="EMBL/GenBank/DDBJ databases">
        <authorList>
            <consortium name="Genoscope - CEA"/>
            <person name="William W."/>
        </authorList>
    </citation>
    <scope>NUCLEOTIDE SEQUENCE [LARGE SCALE GENOMIC DNA]</scope>
</reference>
<protein>
    <submittedName>
        <fullName evidence="2">Uncharacterized protein</fullName>
    </submittedName>
</protein>
<dbReference type="Proteomes" id="UP001159428">
    <property type="component" value="Unassembled WGS sequence"/>
</dbReference>